<name>A0A9W7Y608_9FUNG</name>
<comment type="subcellular location">
    <subcellularLocation>
        <location evidence="1">Endoplasmic reticulum membrane</location>
        <topology evidence="1">Multi-pass membrane protein</topology>
    </subcellularLocation>
</comment>
<evidence type="ECO:0000256" key="6">
    <source>
        <dbReference type="ARBA" id="ARBA00022989"/>
    </source>
</evidence>
<keyword evidence="2 9" id="KW-0328">Glycosyltransferase</keyword>
<dbReference type="EMBL" id="JANBOI010002099">
    <property type="protein sequence ID" value="KAJ1724594.1"/>
    <property type="molecule type" value="Genomic_DNA"/>
</dbReference>
<proteinExistence type="predicted"/>
<keyword evidence="3" id="KW-0808">Transferase</keyword>
<sequence>MSGLAVLSAIPHQEPRFLIPALPGIVLSTWRWHRLAPGRFWCLWVVFNAVLAIGYGVVHQAGVVPVLDFVSRTSALATAECRSAPAAPDAVCTSANPVSDGAARGAHTARIRTTVLFVSTYMAPRHLLAQPANNDARQARIELHDLVGMDGDEIRSLVRNSTRVSCALLQKSRADELVARQTQPGLFERTLVVIPASADMARVAPAGTTDYALAPVYSYGPHVNFDHVAEVLQRPWQRSRLGVFALCDDDNPR</sequence>
<reference evidence="9" key="1">
    <citation type="submission" date="2022-07" db="EMBL/GenBank/DDBJ databases">
        <title>Phylogenomic reconstructions and comparative analyses of Kickxellomycotina fungi.</title>
        <authorList>
            <person name="Reynolds N.K."/>
            <person name="Stajich J.E."/>
            <person name="Barry K."/>
            <person name="Grigoriev I.V."/>
            <person name="Crous P."/>
            <person name="Smith M.E."/>
        </authorList>
    </citation>
    <scope>NUCLEOTIDE SEQUENCE</scope>
    <source>
        <strain evidence="9">BCRC 34381</strain>
    </source>
</reference>
<dbReference type="AlphaFoldDB" id="A0A9W7Y608"/>
<evidence type="ECO:0000256" key="2">
    <source>
        <dbReference type="ARBA" id="ARBA00022676"/>
    </source>
</evidence>
<dbReference type="GO" id="GO:0005789">
    <property type="term" value="C:endoplasmic reticulum membrane"/>
    <property type="evidence" value="ECO:0007669"/>
    <property type="project" value="UniProtKB-SubCell"/>
</dbReference>
<keyword evidence="7 8" id="KW-0472">Membrane</keyword>
<dbReference type="Proteomes" id="UP001143981">
    <property type="component" value="Unassembled WGS sequence"/>
</dbReference>
<evidence type="ECO:0000256" key="1">
    <source>
        <dbReference type="ARBA" id="ARBA00004477"/>
    </source>
</evidence>
<keyword evidence="10" id="KW-1185">Reference proteome</keyword>
<evidence type="ECO:0000256" key="8">
    <source>
        <dbReference type="SAM" id="Phobius"/>
    </source>
</evidence>
<organism evidence="9 10">
    <name type="scientific">Coemansia biformis</name>
    <dbReference type="NCBI Taxonomy" id="1286918"/>
    <lineage>
        <taxon>Eukaryota</taxon>
        <taxon>Fungi</taxon>
        <taxon>Fungi incertae sedis</taxon>
        <taxon>Zoopagomycota</taxon>
        <taxon>Kickxellomycotina</taxon>
        <taxon>Kickxellomycetes</taxon>
        <taxon>Kickxellales</taxon>
        <taxon>Kickxellaceae</taxon>
        <taxon>Coemansia</taxon>
    </lineage>
</organism>
<evidence type="ECO:0000313" key="10">
    <source>
        <dbReference type="Proteomes" id="UP001143981"/>
    </source>
</evidence>
<comment type="caution">
    <text evidence="9">The sequence shown here is derived from an EMBL/GenBank/DDBJ whole genome shotgun (WGS) entry which is preliminary data.</text>
</comment>
<protein>
    <submittedName>
        <fullName evidence="9">Alpha 1,2 mannosyltransferase</fullName>
    </submittedName>
</protein>
<dbReference type="GO" id="GO:0016757">
    <property type="term" value="F:glycosyltransferase activity"/>
    <property type="evidence" value="ECO:0007669"/>
    <property type="project" value="UniProtKB-KW"/>
</dbReference>
<evidence type="ECO:0000256" key="4">
    <source>
        <dbReference type="ARBA" id="ARBA00022692"/>
    </source>
</evidence>
<accession>A0A9W7Y608</accession>
<dbReference type="InterPro" id="IPR005599">
    <property type="entry name" value="GPI_mannosylTrfase"/>
</dbReference>
<gene>
    <name evidence="9" type="primary">SMP3</name>
    <name evidence="9" type="ORF">LPJ61_005724</name>
</gene>
<evidence type="ECO:0000256" key="5">
    <source>
        <dbReference type="ARBA" id="ARBA00022824"/>
    </source>
</evidence>
<keyword evidence="6 8" id="KW-1133">Transmembrane helix</keyword>
<keyword evidence="5" id="KW-0256">Endoplasmic reticulum</keyword>
<evidence type="ECO:0000313" key="9">
    <source>
        <dbReference type="EMBL" id="KAJ1724594.1"/>
    </source>
</evidence>
<evidence type="ECO:0000256" key="7">
    <source>
        <dbReference type="ARBA" id="ARBA00023136"/>
    </source>
</evidence>
<feature type="transmembrane region" description="Helical" evidence="8">
    <location>
        <begin position="40"/>
        <end position="58"/>
    </location>
</feature>
<dbReference type="OrthoDB" id="10066429at2759"/>
<keyword evidence="4 8" id="KW-0812">Transmembrane</keyword>
<dbReference type="Pfam" id="PF03901">
    <property type="entry name" value="Glyco_transf_22"/>
    <property type="match status" value="1"/>
</dbReference>
<evidence type="ECO:0000256" key="3">
    <source>
        <dbReference type="ARBA" id="ARBA00022679"/>
    </source>
</evidence>